<proteinExistence type="predicted"/>
<dbReference type="CDD" id="cd15482">
    <property type="entry name" value="Sialidase_non-viral"/>
    <property type="match status" value="1"/>
</dbReference>
<keyword evidence="3" id="KW-1185">Reference proteome</keyword>
<gene>
    <name evidence="2" type="ORF">IPV69_05295</name>
</gene>
<reference evidence="2 3" key="1">
    <citation type="submission" date="2020-10" db="EMBL/GenBank/DDBJ databases">
        <title>Wide distribution of Phycisphaera-like planctomycetes from WD2101 soil group in peatlands and genome analysis of the first cultivated representative.</title>
        <authorList>
            <person name="Dedysh S.N."/>
            <person name="Beletsky A.V."/>
            <person name="Ivanova A."/>
            <person name="Kulichevskaya I.S."/>
            <person name="Suzina N.E."/>
            <person name="Philippov D.A."/>
            <person name="Rakitin A.L."/>
            <person name="Mardanov A.V."/>
            <person name="Ravin N.V."/>
        </authorList>
    </citation>
    <scope>NUCLEOTIDE SEQUENCE [LARGE SCALE GENOMIC DNA]</scope>
    <source>
        <strain evidence="2 3">M1803</strain>
    </source>
</reference>
<protein>
    <submittedName>
        <fullName evidence="2">Exo-alpha-sialidase</fullName>
    </submittedName>
</protein>
<accession>A0A7M2WZ73</accession>
<evidence type="ECO:0000313" key="2">
    <source>
        <dbReference type="EMBL" id="QOV90775.1"/>
    </source>
</evidence>
<feature type="domain" description="Sialidase" evidence="1">
    <location>
        <begin position="77"/>
        <end position="239"/>
    </location>
</feature>
<dbReference type="Gene3D" id="2.120.10.10">
    <property type="match status" value="1"/>
</dbReference>
<dbReference type="Pfam" id="PF13088">
    <property type="entry name" value="BNR_2"/>
    <property type="match status" value="1"/>
</dbReference>
<sequence length="398" mass="42378">MSLASGMATVRPVACNNDMNLRVASGGAASIVLFAVISLSGVSRAAEPLPEWAAKQTDGGPVRIAVPAPKDAKFAHLAWPKAVRAADGSIVVAYLAGAYHGGGGSPAVSYSSDGGKTFSSPNILREFGPGKDFANSGNLGLAVADDGAIVLLAMAHTGNKANHIFGWRSADQGRTWQPVETPTLGPNKTGSVTSIVRVPGAGLMATGHYRKGSTPHEQGIWVATSVDSGKTWGEPTTVNDVDGGEPVLVHAPKAAPGGGNRLLIFIRSRTISAARQYIAVSDDMAKTWKTDESQIGVEKKGTLAHPFAMMNPSKDGELVILTAERPQPGRVWLWRGDPKSLEFKRERVVLEFPSIPDDKNTDYGYTWIVPTEKDRGLMFYYHGQTKGRSEIWVAEVSY</sequence>
<dbReference type="EMBL" id="CP063458">
    <property type="protein sequence ID" value="QOV90775.1"/>
    <property type="molecule type" value="Genomic_DNA"/>
</dbReference>
<organism evidence="2 3">
    <name type="scientific">Humisphaera borealis</name>
    <dbReference type="NCBI Taxonomy" id="2807512"/>
    <lineage>
        <taxon>Bacteria</taxon>
        <taxon>Pseudomonadati</taxon>
        <taxon>Planctomycetota</taxon>
        <taxon>Phycisphaerae</taxon>
        <taxon>Tepidisphaerales</taxon>
        <taxon>Tepidisphaeraceae</taxon>
        <taxon>Humisphaera</taxon>
    </lineage>
</organism>
<dbReference type="InterPro" id="IPR036278">
    <property type="entry name" value="Sialidase_sf"/>
</dbReference>
<dbReference type="SUPFAM" id="SSF50939">
    <property type="entry name" value="Sialidases"/>
    <property type="match status" value="1"/>
</dbReference>
<name>A0A7M2WZ73_9BACT</name>
<dbReference type="Proteomes" id="UP000593765">
    <property type="component" value="Chromosome"/>
</dbReference>
<evidence type="ECO:0000313" key="3">
    <source>
        <dbReference type="Proteomes" id="UP000593765"/>
    </source>
</evidence>
<dbReference type="AlphaFoldDB" id="A0A7M2WZ73"/>
<dbReference type="InterPro" id="IPR011040">
    <property type="entry name" value="Sialidase"/>
</dbReference>
<dbReference type="RefSeq" id="WP_206293877.1">
    <property type="nucleotide sequence ID" value="NZ_CP063458.1"/>
</dbReference>
<dbReference type="KEGG" id="hbs:IPV69_05295"/>
<evidence type="ECO:0000259" key="1">
    <source>
        <dbReference type="Pfam" id="PF13088"/>
    </source>
</evidence>